<feature type="region of interest" description="Disordered" evidence="1">
    <location>
        <begin position="161"/>
        <end position="187"/>
    </location>
</feature>
<reference evidence="2" key="1">
    <citation type="submission" date="2014-11" db="EMBL/GenBank/DDBJ databases">
        <authorList>
            <person name="Otto D Thomas"/>
            <person name="Naeem Raeece"/>
        </authorList>
    </citation>
    <scope>NUCLEOTIDE SEQUENCE</scope>
</reference>
<gene>
    <name evidence="2" type="ORF">Cvel_16401</name>
</gene>
<feature type="compositionally biased region" description="Low complexity" evidence="1">
    <location>
        <begin position="202"/>
        <end position="220"/>
    </location>
</feature>
<protein>
    <submittedName>
        <fullName evidence="2">Uncharacterized protein</fullName>
    </submittedName>
</protein>
<name>A0A0G4FDL9_9ALVE</name>
<dbReference type="EMBL" id="CDMZ01000289">
    <property type="protein sequence ID" value="CEM11048.1"/>
    <property type="molecule type" value="Genomic_DNA"/>
</dbReference>
<evidence type="ECO:0000256" key="1">
    <source>
        <dbReference type="SAM" id="MobiDB-lite"/>
    </source>
</evidence>
<feature type="region of interest" description="Disordered" evidence="1">
    <location>
        <begin position="202"/>
        <end position="235"/>
    </location>
</feature>
<evidence type="ECO:0000313" key="2">
    <source>
        <dbReference type="EMBL" id="CEM11048.1"/>
    </source>
</evidence>
<dbReference type="PhylomeDB" id="A0A0G4FDL9"/>
<organism evidence="2">
    <name type="scientific">Chromera velia CCMP2878</name>
    <dbReference type="NCBI Taxonomy" id="1169474"/>
    <lineage>
        <taxon>Eukaryota</taxon>
        <taxon>Sar</taxon>
        <taxon>Alveolata</taxon>
        <taxon>Colpodellida</taxon>
        <taxon>Chromeraceae</taxon>
        <taxon>Chromera</taxon>
    </lineage>
</organism>
<accession>A0A0G4FDL9</accession>
<dbReference type="AlphaFoldDB" id="A0A0G4FDL9"/>
<dbReference type="VEuPathDB" id="CryptoDB:Cvel_16401"/>
<sequence>MNFVRTKVLGRMRIVPAWAGVKPVLSSLGKNASLVLAFLHLDPNQQMPGLGSGNSTRSSLGALKDTQLNKLLDQIAIIHSAETVTIIFIMRPAREQTLWSALDTVQRAMTDSDRKVFGHVWTTLLPVSIPSDEGEDSLRSRFARRGQGSVSVGLVIGAGIPPPLEGSDGEGEQGLQAGQEGGSPTNADAMVTAADSVSCVGGSISGSSSASAASISQSGATRGRKKRQKVYYNTV</sequence>
<proteinExistence type="predicted"/>